<feature type="signal peptide" evidence="3">
    <location>
        <begin position="1"/>
        <end position="20"/>
    </location>
</feature>
<comment type="similarity">
    <text evidence="1 3">Belongs to the type-B carboxylesterase/lipase family.</text>
</comment>
<keyword evidence="6" id="KW-1185">Reference proteome</keyword>
<dbReference type="ESTHER" id="9homo-a0a0c9v4m3">
    <property type="family name" value="Fungal_carboxylesterase_lipase"/>
</dbReference>
<evidence type="ECO:0000259" key="4">
    <source>
        <dbReference type="Pfam" id="PF00135"/>
    </source>
</evidence>
<dbReference type="HOGENOM" id="CLU_006586_15_1_1"/>
<dbReference type="PANTHER" id="PTHR43918:SF4">
    <property type="entry name" value="CARBOXYLIC ESTER HYDROLASE"/>
    <property type="match status" value="1"/>
</dbReference>
<dbReference type="PROSITE" id="PS00122">
    <property type="entry name" value="CARBOXYLESTERASE_B_1"/>
    <property type="match status" value="1"/>
</dbReference>
<evidence type="ECO:0000313" key="5">
    <source>
        <dbReference type="EMBL" id="KIJ60464.1"/>
    </source>
</evidence>
<keyword evidence="3" id="KW-0732">Signal</keyword>
<dbReference type="EMBL" id="KN839872">
    <property type="protein sequence ID" value="KIJ60464.1"/>
    <property type="molecule type" value="Genomic_DNA"/>
</dbReference>
<dbReference type="Proteomes" id="UP000053820">
    <property type="component" value="Unassembled WGS sequence"/>
</dbReference>
<evidence type="ECO:0000256" key="1">
    <source>
        <dbReference type="ARBA" id="ARBA00005964"/>
    </source>
</evidence>
<protein>
    <recommendedName>
        <fullName evidence="3">Carboxylic ester hydrolase</fullName>
        <ecNumber evidence="3">3.1.1.-</ecNumber>
    </recommendedName>
</protein>
<dbReference type="InterPro" id="IPR029058">
    <property type="entry name" value="AB_hydrolase_fold"/>
</dbReference>
<dbReference type="GO" id="GO:0052689">
    <property type="term" value="F:carboxylic ester hydrolase activity"/>
    <property type="evidence" value="ECO:0007669"/>
    <property type="project" value="TreeGrafter"/>
</dbReference>
<dbReference type="Gene3D" id="3.40.50.1820">
    <property type="entry name" value="alpha/beta hydrolase"/>
    <property type="match status" value="2"/>
</dbReference>
<reference evidence="5 6" key="1">
    <citation type="submission" date="2014-04" db="EMBL/GenBank/DDBJ databases">
        <title>Evolutionary Origins and Diversification of the Mycorrhizal Mutualists.</title>
        <authorList>
            <consortium name="DOE Joint Genome Institute"/>
            <consortium name="Mycorrhizal Genomics Consortium"/>
            <person name="Kohler A."/>
            <person name="Kuo A."/>
            <person name="Nagy L.G."/>
            <person name="Floudas D."/>
            <person name="Copeland A."/>
            <person name="Barry K.W."/>
            <person name="Cichocki N."/>
            <person name="Veneault-Fourrey C."/>
            <person name="LaButti K."/>
            <person name="Lindquist E.A."/>
            <person name="Lipzen A."/>
            <person name="Lundell T."/>
            <person name="Morin E."/>
            <person name="Murat C."/>
            <person name="Riley R."/>
            <person name="Ohm R."/>
            <person name="Sun H."/>
            <person name="Tunlid A."/>
            <person name="Henrissat B."/>
            <person name="Grigoriev I.V."/>
            <person name="Hibbett D.S."/>
            <person name="Martin F."/>
        </authorList>
    </citation>
    <scope>NUCLEOTIDE SEQUENCE [LARGE SCALE GENOMIC DNA]</scope>
    <source>
        <strain evidence="5 6">MD-312</strain>
    </source>
</reference>
<keyword evidence="2 3" id="KW-0378">Hydrolase</keyword>
<proteinExistence type="inferred from homology"/>
<evidence type="ECO:0000256" key="3">
    <source>
        <dbReference type="RuleBase" id="RU361235"/>
    </source>
</evidence>
<sequence>MNLFLVYIAALITGVTLVTGSYAPVVQTSSGQVTGLVNGSVNVFLGIPYAQPPVGELRWRTALPANSSGKAVDATDFGPGCPQLPVPNYGSVFVTSGIETLPVRQSEDCLSLNVWAAKNAEGLPVIVYVHGGGYESGSSNETVYHGIHVASTGRALFVSLNYRLNIFGFPSTPSVEGIDQNVGITDVRLALEWLRDNIEGFGGDPKKMVIAGQSAGASLGDTLMYLYKDDPIVVGQIGLSSAVGSLSATPINGSFWNAVASSVGCGNTTSKTKQVSCMRNVAFDALLNVSVEMVASFTPESDGSVILLDSEYTALGENGSFARVPALFSNVNNEGSLFVEPYSSAYGNETADEMAVILVCPVAAAASFRRKAGLPAWRARYFAVWENLAPFPEDPNVGAYHGADLPIALGTYKEVEKGPSSESEVALSKKYLDIWLAFAEDPWNGLASKAGWPLYDPSGKTLIQIGKYNTSQFTVGNATQYDYGC</sequence>
<dbReference type="InterPro" id="IPR050654">
    <property type="entry name" value="AChE-related_enzymes"/>
</dbReference>
<accession>A0A0C9V4M3</accession>
<evidence type="ECO:0000313" key="6">
    <source>
        <dbReference type="Proteomes" id="UP000053820"/>
    </source>
</evidence>
<organism evidence="5 6">
    <name type="scientific">Hydnomerulius pinastri MD-312</name>
    <dbReference type="NCBI Taxonomy" id="994086"/>
    <lineage>
        <taxon>Eukaryota</taxon>
        <taxon>Fungi</taxon>
        <taxon>Dikarya</taxon>
        <taxon>Basidiomycota</taxon>
        <taxon>Agaricomycotina</taxon>
        <taxon>Agaricomycetes</taxon>
        <taxon>Agaricomycetidae</taxon>
        <taxon>Boletales</taxon>
        <taxon>Boletales incertae sedis</taxon>
        <taxon>Leucogyrophana</taxon>
    </lineage>
</organism>
<name>A0A0C9V4M3_9AGAM</name>
<evidence type="ECO:0000256" key="2">
    <source>
        <dbReference type="ARBA" id="ARBA00022801"/>
    </source>
</evidence>
<feature type="chain" id="PRO_5005112090" description="Carboxylic ester hydrolase" evidence="3">
    <location>
        <begin position="21"/>
        <end position="485"/>
    </location>
</feature>
<dbReference type="InterPro" id="IPR002018">
    <property type="entry name" value="CarbesteraseB"/>
</dbReference>
<gene>
    <name evidence="5" type="ORF">HYDPIDRAFT_98729</name>
</gene>
<dbReference type="PANTHER" id="PTHR43918">
    <property type="entry name" value="ACETYLCHOLINESTERASE"/>
    <property type="match status" value="1"/>
</dbReference>
<dbReference type="AlphaFoldDB" id="A0A0C9V4M3"/>
<dbReference type="SUPFAM" id="SSF53474">
    <property type="entry name" value="alpha/beta-Hydrolases"/>
    <property type="match status" value="1"/>
</dbReference>
<dbReference type="OrthoDB" id="408631at2759"/>
<feature type="domain" description="Carboxylesterase type B" evidence="4">
    <location>
        <begin position="23"/>
        <end position="346"/>
    </location>
</feature>
<dbReference type="EC" id="3.1.1.-" evidence="3"/>
<dbReference type="Pfam" id="PF00135">
    <property type="entry name" value="COesterase"/>
    <property type="match status" value="1"/>
</dbReference>
<dbReference type="InterPro" id="IPR019826">
    <property type="entry name" value="Carboxylesterase_B_AS"/>
</dbReference>